<evidence type="ECO:0000313" key="1">
    <source>
        <dbReference type="EMBL" id="GGZ31987.1"/>
    </source>
</evidence>
<protein>
    <submittedName>
        <fullName evidence="1">Major tail tube protein</fullName>
    </submittedName>
</protein>
<dbReference type="AlphaFoldDB" id="A0A918Q502"/>
<sequence length="168" mass="18342">MLPAVLKNFNLFIDGQSFLGRIAEVTLPSLTAITEDYRGAGMQSPVSIDQGMEQQQLEWKPGGHLTAMYAQWGVPSLDGVQLRFAGGYQSDDTGEVRKVEIIVRGKHSEIAPGTAKAGEKGEPTVTTKLVYYRIEEDGRVLIENDVLGMKMIVGGVDRYAELRAAIEA</sequence>
<dbReference type="NCBIfam" id="TIGR01611">
    <property type="entry name" value="tail_tube"/>
    <property type="match status" value="1"/>
</dbReference>
<dbReference type="Pfam" id="PF04985">
    <property type="entry name" value="Phage_tube"/>
    <property type="match status" value="1"/>
</dbReference>
<name>A0A918Q502_9CAUL</name>
<dbReference type="InterPro" id="IPR006498">
    <property type="entry name" value="Tail_tube"/>
</dbReference>
<reference evidence="1" key="2">
    <citation type="submission" date="2020-09" db="EMBL/GenBank/DDBJ databases">
        <authorList>
            <person name="Sun Q."/>
            <person name="Kim S."/>
        </authorList>
    </citation>
    <scope>NUCLEOTIDE SEQUENCE</scope>
    <source>
        <strain evidence="1">KCTC 32296</strain>
    </source>
</reference>
<evidence type="ECO:0000313" key="2">
    <source>
        <dbReference type="Proteomes" id="UP000662572"/>
    </source>
</evidence>
<dbReference type="EMBL" id="BMZB01000002">
    <property type="protein sequence ID" value="GGZ31987.1"/>
    <property type="molecule type" value="Genomic_DNA"/>
</dbReference>
<accession>A0A918Q502</accession>
<proteinExistence type="predicted"/>
<dbReference type="RefSeq" id="WP_189486095.1">
    <property type="nucleotide sequence ID" value="NZ_BMZB01000002.1"/>
</dbReference>
<reference evidence="1" key="1">
    <citation type="journal article" date="2014" name="Int. J. Syst. Evol. Microbiol.">
        <title>Complete genome sequence of Corynebacterium casei LMG S-19264T (=DSM 44701T), isolated from a smear-ripened cheese.</title>
        <authorList>
            <consortium name="US DOE Joint Genome Institute (JGI-PGF)"/>
            <person name="Walter F."/>
            <person name="Albersmeier A."/>
            <person name="Kalinowski J."/>
            <person name="Ruckert C."/>
        </authorList>
    </citation>
    <scope>NUCLEOTIDE SEQUENCE</scope>
    <source>
        <strain evidence="1">KCTC 32296</strain>
    </source>
</reference>
<comment type="caution">
    <text evidence="1">The sequence shown here is derived from an EMBL/GenBank/DDBJ whole genome shotgun (WGS) entry which is preliminary data.</text>
</comment>
<gene>
    <name evidence="1" type="primary">FII</name>
    <name evidence="1" type="ORF">GCM10011273_17510</name>
</gene>
<dbReference type="Proteomes" id="UP000662572">
    <property type="component" value="Unassembled WGS sequence"/>
</dbReference>
<keyword evidence="2" id="KW-1185">Reference proteome</keyword>
<organism evidence="1 2">
    <name type="scientific">Asticcacaulis endophyticus</name>
    <dbReference type="NCBI Taxonomy" id="1395890"/>
    <lineage>
        <taxon>Bacteria</taxon>
        <taxon>Pseudomonadati</taxon>
        <taxon>Pseudomonadota</taxon>
        <taxon>Alphaproteobacteria</taxon>
        <taxon>Caulobacterales</taxon>
        <taxon>Caulobacteraceae</taxon>
        <taxon>Asticcacaulis</taxon>
    </lineage>
</organism>